<protein>
    <recommendedName>
        <fullName evidence="4">Cuticle protein 6</fullName>
    </recommendedName>
</protein>
<sequence>MVDGISKVERRTADGNVYGGYSFVDPNGIVRKTAYTSGVQGFHAVSQDIPMPVQDTPEVAIAKSQHLELLRGAHLANGQAFPISEKVIQSSVPLIRTGQLAIPENVENSVFKANSIALESIPLSPSASLLKYGPFAKESVPLSERIIKSQIPVFRISDLNLKSVPISREYFTEVPAFKPDETSVTQGNIESLVRLENPFLRIVDLPRSEIVLDPFKFAGDNVRIVRIGDEGFRKILLH</sequence>
<dbReference type="GO" id="GO:0042302">
    <property type="term" value="F:structural constituent of cuticle"/>
    <property type="evidence" value="ECO:0007669"/>
    <property type="project" value="UniProtKB-UniRule"/>
</dbReference>
<dbReference type="PROSITE" id="PS51155">
    <property type="entry name" value="CHIT_BIND_RR_2"/>
    <property type="match status" value="1"/>
</dbReference>
<dbReference type="InterPro" id="IPR000618">
    <property type="entry name" value="Insect_cuticle"/>
</dbReference>
<accession>A0AAN7ZH57</accession>
<keyword evidence="3" id="KW-1185">Reference proteome</keyword>
<proteinExistence type="predicted"/>
<dbReference type="AlphaFoldDB" id="A0AAN7ZH57"/>
<comment type="caution">
    <text evidence="2">The sequence shown here is derived from an EMBL/GenBank/DDBJ whole genome shotgun (WGS) entry which is preliminary data.</text>
</comment>
<keyword evidence="1" id="KW-0193">Cuticle</keyword>
<dbReference type="Pfam" id="PF00379">
    <property type="entry name" value="Chitin_bind_4"/>
    <property type="match status" value="1"/>
</dbReference>
<evidence type="ECO:0000313" key="3">
    <source>
        <dbReference type="Proteomes" id="UP001329430"/>
    </source>
</evidence>
<gene>
    <name evidence="2" type="ORF">RI129_007572</name>
</gene>
<evidence type="ECO:0008006" key="4">
    <source>
        <dbReference type="Google" id="ProtNLM"/>
    </source>
</evidence>
<name>A0AAN7ZH57_9COLE</name>
<reference evidence="2 3" key="1">
    <citation type="journal article" date="2024" name="Insects">
        <title>An Improved Chromosome-Level Genome Assembly of the Firefly Pyrocoelia pectoralis.</title>
        <authorList>
            <person name="Fu X."/>
            <person name="Meyer-Rochow V.B."/>
            <person name="Ballantyne L."/>
            <person name="Zhu X."/>
        </authorList>
    </citation>
    <scope>NUCLEOTIDE SEQUENCE [LARGE SCALE GENOMIC DNA]</scope>
    <source>
        <strain evidence="2">XCY_ONT2</strain>
    </source>
</reference>
<dbReference type="Proteomes" id="UP001329430">
    <property type="component" value="Chromosome 5"/>
</dbReference>
<organism evidence="2 3">
    <name type="scientific">Pyrocoelia pectoralis</name>
    <dbReference type="NCBI Taxonomy" id="417401"/>
    <lineage>
        <taxon>Eukaryota</taxon>
        <taxon>Metazoa</taxon>
        <taxon>Ecdysozoa</taxon>
        <taxon>Arthropoda</taxon>
        <taxon>Hexapoda</taxon>
        <taxon>Insecta</taxon>
        <taxon>Pterygota</taxon>
        <taxon>Neoptera</taxon>
        <taxon>Endopterygota</taxon>
        <taxon>Coleoptera</taxon>
        <taxon>Polyphaga</taxon>
        <taxon>Elateriformia</taxon>
        <taxon>Elateroidea</taxon>
        <taxon>Lampyridae</taxon>
        <taxon>Lampyrinae</taxon>
        <taxon>Pyrocoelia</taxon>
    </lineage>
</organism>
<evidence type="ECO:0000313" key="2">
    <source>
        <dbReference type="EMBL" id="KAK5643727.1"/>
    </source>
</evidence>
<evidence type="ECO:0000256" key="1">
    <source>
        <dbReference type="PROSITE-ProRule" id="PRU00497"/>
    </source>
</evidence>
<dbReference type="EMBL" id="JAVRBK010000005">
    <property type="protein sequence ID" value="KAK5643727.1"/>
    <property type="molecule type" value="Genomic_DNA"/>
</dbReference>